<feature type="compositionally biased region" description="Low complexity" evidence="1">
    <location>
        <begin position="169"/>
        <end position="181"/>
    </location>
</feature>
<dbReference type="OrthoDB" id="5573720at2759"/>
<gene>
    <name evidence="2" type="ORF">H4R26_002521</name>
</gene>
<evidence type="ECO:0000313" key="2">
    <source>
        <dbReference type="EMBL" id="KAJ2004425.1"/>
    </source>
</evidence>
<evidence type="ECO:0000256" key="1">
    <source>
        <dbReference type="SAM" id="MobiDB-lite"/>
    </source>
</evidence>
<accession>A0A9W8BJV2</accession>
<dbReference type="AlphaFoldDB" id="A0A9W8BJV2"/>
<dbReference type="Proteomes" id="UP001150907">
    <property type="component" value="Unassembled WGS sequence"/>
</dbReference>
<comment type="caution">
    <text evidence="2">The sequence shown here is derived from an EMBL/GenBank/DDBJ whole genome shotgun (WGS) entry which is preliminary data.</text>
</comment>
<dbReference type="EMBL" id="JANBQF010000155">
    <property type="protein sequence ID" value="KAJ2004425.1"/>
    <property type="molecule type" value="Genomic_DNA"/>
</dbReference>
<proteinExistence type="predicted"/>
<protein>
    <submittedName>
        <fullName evidence="2">Uncharacterized protein</fullName>
    </submittedName>
</protein>
<evidence type="ECO:0000313" key="3">
    <source>
        <dbReference type="Proteomes" id="UP001150907"/>
    </source>
</evidence>
<organism evidence="2 3">
    <name type="scientific">Coemansia thaxteri</name>
    <dbReference type="NCBI Taxonomy" id="2663907"/>
    <lineage>
        <taxon>Eukaryota</taxon>
        <taxon>Fungi</taxon>
        <taxon>Fungi incertae sedis</taxon>
        <taxon>Zoopagomycota</taxon>
        <taxon>Kickxellomycotina</taxon>
        <taxon>Kickxellomycetes</taxon>
        <taxon>Kickxellales</taxon>
        <taxon>Kickxellaceae</taxon>
        <taxon>Coemansia</taxon>
    </lineage>
</organism>
<name>A0A9W8BJV2_9FUNG</name>
<reference evidence="2" key="1">
    <citation type="submission" date="2022-07" db="EMBL/GenBank/DDBJ databases">
        <title>Phylogenomic reconstructions and comparative analyses of Kickxellomycotina fungi.</title>
        <authorList>
            <person name="Reynolds N.K."/>
            <person name="Stajich J.E."/>
            <person name="Barry K."/>
            <person name="Grigoriev I.V."/>
            <person name="Crous P."/>
            <person name="Smith M.E."/>
        </authorList>
    </citation>
    <scope>NUCLEOTIDE SEQUENCE</scope>
    <source>
        <strain evidence="2">IMI 214461</strain>
    </source>
</reference>
<sequence>MDKCAQSRYLIRYTIEHSPGLALNTLLGWGGDYSKLLNPFYSKWLCSAYFGNHSAAKDAVLQAWQMYSHLIHHNPHMNPPTHFSSSTGGTIRPKSQAAASSPSAILFRALSAFDNWEEATRSLGDLYLLHEDASAQLSPEMAELDNKLVRCFVDIERMRSPKRRPPSPAGAGKPSASTHID</sequence>
<feature type="region of interest" description="Disordered" evidence="1">
    <location>
        <begin position="159"/>
        <end position="181"/>
    </location>
</feature>
<keyword evidence="3" id="KW-1185">Reference proteome</keyword>